<evidence type="ECO:0000259" key="3">
    <source>
        <dbReference type="Pfam" id="PF00496"/>
    </source>
</evidence>
<dbReference type="InterPro" id="IPR000914">
    <property type="entry name" value="SBP_5_dom"/>
</dbReference>
<gene>
    <name evidence="4" type="ORF">SAMN05428998_1478</name>
</gene>
<sequence>MTDPRITRRRFNQGLAAAGALAGTGLGLLPRGAGAAGMPKQGGLFRLGLRGGNTAESLDPATYGTGMINHFMTGAVGNCLAEIDENGVAVPELAEEWTPNEDASVWTFRLRDGVTFHNGKTLEADDVIASFDYHRGPDSKSSGKALIKAVKEIRKRDRRTVEFALETGNADFPYVTAEYFFIIFPSLDGKSHWQDGVGTGGYKLVEAEPGVRYAGERYPGYWKPGRAHFDRVEALALNDTAARTNALMTGEVEAIDAVDLDTVGLMKRRKDVVIEAVTGTEHYTLPMFCDVAPFDDVDVRLALKYAIDRKQIVEKIMRGYGRVGNDSPITPANRYFNDRMEQRAYDPDKAKFHLKKAGLDRLSVTLHCSDTAFTGAVDTAVLFQASAAAAGIEIKVAQEPKDGYWSNVWLKKPFCTAFWSGRPTEDLMFTTGYAADAPWNDTHWKNERFNRLLVEARTELDEARRRQMYWEMQEIVRDDGGTIIPVYAQYVDARSTRVAHGALASNRNLDGWKSMERWWMA</sequence>
<dbReference type="PROSITE" id="PS51318">
    <property type="entry name" value="TAT"/>
    <property type="match status" value="1"/>
</dbReference>
<dbReference type="PANTHER" id="PTHR30290">
    <property type="entry name" value="PERIPLASMIC BINDING COMPONENT OF ABC TRANSPORTER"/>
    <property type="match status" value="1"/>
</dbReference>
<dbReference type="InterPro" id="IPR030678">
    <property type="entry name" value="Peptide/Ni-bd"/>
</dbReference>
<comment type="subcellular location">
    <subcellularLocation>
        <location evidence="1">Periplasm</location>
    </subcellularLocation>
</comment>
<protein>
    <submittedName>
        <fullName evidence="4">Peptide/nickel transport system substrate-binding protein</fullName>
    </submittedName>
</protein>
<dbReference type="EMBL" id="FWZX01000047">
    <property type="protein sequence ID" value="SMF82564.1"/>
    <property type="molecule type" value="Genomic_DNA"/>
</dbReference>
<dbReference type="Gene3D" id="3.90.76.10">
    <property type="entry name" value="Dipeptide-binding Protein, Domain 1"/>
    <property type="match status" value="1"/>
</dbReference>
<feature type="domain" description="Solute-binding protein family 5" evidence="3">
    <location>
        <begin position="90"/>
        <end position="438"/>
    </location>
</feature>
<dbReference type="CDD" id="cd08503">
    <property type="entry name" value="PBP2_NikA_DppA_OppA_like_17"/>
    <property type="match status" value="1"/>
</dbReference>
<reference evidence="4 5" key="1">
    <citation type="submission" date="2017-04" db="EMBL/GenBank/DDBJ databases">
        <authorList>
            <person name="Afonso C.L."/>
            <person name="Miller P.J."/>
            <person name="Scott M.A."/>
            <person name="Spackman E."/>
            <person name="Goraichik I."/>
            <person name="Dimitrov K.M."/>
            <person name="Suarez D.L."/>
            <person name="Swayne D.E."/>
        </authorList>
    </citation>
    <scope>NUCLEOTIDE SEQUENCE [LARGE SCALE GENOMIC DNA]</scope>
    <source>
        <strain evidence="4 5">USBA 355</strain>
    </source>
</reference>
<dbReference type="SUPFAM" id="SSF53850">
    <property type="entry name" value="Periplasmic binding protein-like II"/>
    <property type="match status" value="1"/>
</dbReference>
<evidence type="ECO:0000313" key="4">
    <source>
        <dbReference type="EMBL" id="SMF82564.1"/>
    </source>
</evidence>
<dbReference type="Pfam" id="PF00496">
    <property type="entry name" value="SBP_bac_5"/>
    <property type="match status" value="1"/>
</dbReference>
<dbReference type="InterPro" id="IPR039424">
    <property type="entry name" value="SBP_5"/>
</dbReference>
<name>A0A1Y6CQI0_9PROT</name>
<comment type="similarity">
    <text evidence="2">Belongs to the bacterial solute-binding protein 5 family.</text>
</comment>
<dbReference type="InterPro" id="IPR006311">
    <property type="entry name" value="TAT_signal"/>
</dbReference>
<dbReference type="GO" id="GO:0043190">
    <property type="term" value="C:ATP-binding cassette (ABC) transporter complex"/>
    <property type="evidence" value="ECO:0007669"/>
    <property type="project" value="InterPro"/>
</dbReference>
<keyword evidence="5" id="KW-1185">Reference proteome</keyword>
<dbReference type="RefSeq" id="WP_085126931.1">
    <property type="nucleotide sequence ID" value="NZ_FWZX01000047.1"/>
</dbReference>
<proteinExistence type="inferred from homology"/>
<dbReference type="GO" id="GO:0030288">
    <property type="term" value="C:outer membrane-bounded periplasmic space"/>
    <property type="evidence" value="ECO:0007669"/>
    <property type="project" value="UniProtKB-ARBA"/>
</dbReference>
<dbReference type="Gene3D" id="3.10.105.10">
    <property type="entry name" value="Dipeptide-binding Protein, Domain 3"/>
    <property type="match status" value="1"/>
</dbReference>
<evidence type="ECO:0000256" key="2">
    <source>
        <dbReference type="ARBA" id="ARBA00005695"/>
    </source>
</evidence>
<dbReference type="Gene3D" id="3.40.190.10">
    <property type="entry name" value="Periplasmic binding protein-like II"/>
    <property type="match status" value="1"/>
</dbReference>
<evidence type="ECO:0000256" key="1">
    <source>
        <dbReference type="ARBA" id="ARBA00004418"/>
    </source>
</evidence>
<dbReference type="GO" id="GO:0015833">
    <property type="term" value="P:peptide transport"/>
    <property type="evidence" value="ECO:0007669"/>
    <property type="project" value="TreeGrafter"/>
</dbReference>
<dbReference type="GO" id="GO:1904680">
    <property type="term" value="F:peptide transmembrane transporter activity"/>
    <property type="evidence" value="ECO:0007669"/>
    <property type="project" value="TreeGrafter"/>
</dbReference>
<dbReference type="Proteomes" id="UP000192917">
    <property type="component" value="Unassembled WGS sequence"/>
</dbReference>
<organism evidence="4 5">
    <name type="scientific">Tistlia consotensis USBA 355</name>
    <dbReference type="NCBI Taxonomy" id="560819"/>
    <lineage>
        <taxon>Bacteria</taxon>
        <taxon>Pseudomonadati</taxon>
        <taxon>Pseudomonadota</taxon>
        <taxon>Alphaproteobacteria</taxon>
        <taxon>Rhodospirillales</taxon>
        <taxon>Rhodovibrionaceae</taxon>
        <taxon>Tistlia</taxon>
    </lineage>
</organism>
<dbReference type="STRING" id="560819.SAMN05428998_1478"/>
<evidence type="ECO:0000313" key="5">
    <source>
        <dbReference type="Proteomes" id="UP000192917"/>
    </source>
</evidence>
<dbReference type="AlphaFoldDB" id="A0A1Y6CQI0"/>
<accession>A0A1Y6CQI0</accession>
<dbReference type="PIRSF" id="PIRSF002741">
    <property type="entry name" value="MppA"/>
    <property type="match status" value="1"/>
</dbReference>